<dbReference type="Proteomes" id="UP000745859">
    <property type="component" value="Unassembled WGS sequence"/>
</dbReference>
<evidence type="ECO:0000256" key="1">
    <source>
        <dbReference type="SAM" id="Phobius"/>
    </source>
</evidence>
<proteinExistence type="predicted"/>
<keyword evidence="3" id="KW-1185">Reference proteome</keyword>
<dbReference type="EMBL" id="JAASQL010000002">
    <property type="protein sequence ID" value="NIJ45347.1"/>
    <property type="molecule type" value="Genomic_DNA"/>
</dbReference>
<evidence type="ECO:0000313" key="2">
    <source>
        <dbReference type="EMBL" id="NIJ45347.1"/>
    </source>
</evidence>
<name>A0ABX0UE71_9FLAO</name>
<comment type="caution">
    <text evidence="2">The sequence shown here is derived from an EMBL/GenBank/DDBJ whole genome shotgun (WGS) entry which is preliminary data.</text>
</comment>
<keyword evidence="1" id="KW-0472">Membrane</keyword>
<feature type="transmembrane region" description="Helical" evidence="1">
    <location>
        <begin position="5"/>
        <end position="24"/>
    </location>
</feature>
<accession>A0ABX0UE71</accession>
<protein>
    <submittedName>
        <fullName evidence="2">Uncharacterized protein</fullName>
    </submittedName>
</protein>
<gene>
    <name evidence="2" type="ORF">FHR24_001815</name>
</gene>
<evidence type="ECO:0000313" key="3">
    <source>
        <dbReference type="Proteomes" id="UP000745859"/>
    </source>
</evidence>
<sequence length="91" mass="10482">MKSKYIKIILSVLLDLIGMLSYLVPELGEFIDIVWAPLSSFILIKLYKNKVSKYMAVIGFVEEILPFTDLIPTFTITYVLSLFFDKKEAKI</sequence>
<reference evidence="2 3" key="1">
    <citation type="submission" date="2020-03" db="EMBL/GenBank/DDBJ databases">
        <title>Genomic Encyclopedia of Type Strains, Phase IV (KMG-IV): sequencing the most valuable type-strain genomes for metagenomic binning, comparative biology and taxonomic classification.</title>
        <authorList>
            <person name="Goeker M."/>
        </authorList>
    </citation>
    <scope>NUCLEOTIDE SEQUENCE [LARGE SCALE GENOMIC DNA]</scope>
    <source>
        <strain evidence="2 3">DSM 101599</strain>
    </source>
</reference>
<keyword evidence="1" id="KW-1133">Transmembrane helix</keyword>
<dbReference type="RefSeq" id="WP_167187251.1">
    <property type="nucleotide sequence ID" value="NZ_JAASQL010000002.1"/>
</dbReference>
<organism evidence="2 3">
    <name type="scientific">Wenyingzhuangia heitensis</name>
    <dbReference type="NCBI Taxonomy" id="1487859"/>
    <lineage>
        <taxon>Bacteria</taxon>
        <taxon>Pseudomonadati</taxon>
        <taxon>Bacteroidota</taxon>
        <taxon>Flavobacteriia</taxon>
        <taxon>Flavobacteriales</taxon>
        <taxon>Flavobacteriaceae</taxon>
        <taxon>Wenyingzhuangia</taxon>
    </lineage>
</organism>
<keyword evidence="1" id="KW-0812">Transmembrane</keyword>